<accession>A0A9P6INT8</accession>
<protein>
    <submittedName>
        <fullName evidence="3">Arf GTPase arf1</fullName>
    </submittedName>
</protein>
<dbReference type="AlphaFoldDB" id="A0A9P6INT8"/>
<dbReference type="EMBL" id="JAAAHW010009392">
    <property type="protein sequence ID" value="KAF9941778.1"/>
    <property type="molecule type" value="Genomic_DNA"/>
</dbReference>
<organism evidence="3 4">
    <name type="scientific">Modicella reniformis</name>
    <dbReference type="NCBI Taxonomy" id="1440133"/>
    <lineage>
        <taxon>Eukaryota</taxon>
        <taxon>Fungi</taxon>
        <taxon>Fungi incertae sedis</taxon>
        <taxon>Mucoromycota</taxon>
        <taxon>Mortierellomycotina</taxon>
        <taxon>Mortierellomycetes</taxon>
        <taxon>Mortierellales</taxon>
        <taxon>Mortierellaceae</taxon>
        <taxon>Modicella</taxon>
    </lineage>
</organism>
<dbReference type="Pfam" id="PF00025">
    <property type="entry name" value="Arf"/>
    <property type="match status" value="1"/>
</dbReference>
<dbReference type="InterPro" id="IPR006689">
    <property type="entry name" value="Small_GTPase_ARF/SAR"/>
</dbReference>
<dbReference type="Proteomes" id="UP000749646">
    <property type="component" value="Unassembled WGS sequence"/>
</dbReference>
<sequence>MRSPPNAMNAAEITDRLDLYNPRQRQWYIQATCDTSGEGLYERLEWLSKNLKSRT</sequence>
<name>A0A9P6INT8_9FUNG</name>
<comment type="caution">
    <text evidence="3">The sequence shown here is derived from an EMBL/GenBank/DDBJ whole genome shotgun (WGS) entry which is preliminary data.</text>
</comment>
<keyword evidence="2" id="KW-0342">GTP-binding</keyword>
<keyword evidence="1" id="KW-0547">Nucleotide-binding</keyword>
<dbReference type="GO" id="GO:0005525">
    <property type="term" value="F:GTP binding"/>
    <property type="evidence" value="ECO:0007669"/>
    <property type="project" value="UniProtKB-KW"/>
</dbReference>
<evidence type="ECO:0000313" key="3">
    <source>
        <dbReference type="EMBL" id="KAF9941778.1"/>
    </source>
</evidence>
<proteinExistence type="predicted"/>
<dbReference type="InterPro" id="IPR024156">
    <property type="entry name" value="Small_GTPase_ARF"/>
</dbReference>
<gene>
    <name evidence="3" type="primary">ARF1_1</name>
    <name evidence="3" type="ORF">BGZ65_001514</name>
</gene>
<dbReference type="GO" id="GO:0003924">
    <property type="term" value="F:GTPase activity"/>
    <property type="evidence" value="ECO:0007669"/>
    <property type="project" value="InterPro"/>
</dbReference>
<evidence type="ECO:0000256" key="1">
    <source>
        <dbReference type="ARBA" id="ARBA00022741"/>
    </source>
</evidence>
<dbReference type="OrthoDB" id="2011769at2759"/>
<keyword evidence="4" id="KW-1185">Reference proteome</keyword>
<dbReference type="InterPro" id="IPR027417">
    <property type="entry name" value="P-loop_NTPase"/>
</dbReference>
<dbReference type="Gene3D" id="3.40.50.300">
    <property type="entry name" value="P-loop containing nucleotide triphosphate hydrolases"/>
    <property type="match status" value="1"/>
</dbReference>
<evidence type="ECO:0000313" key="4">
    <source>
        <dbReference type="Proteomes" id="UP000749646"/>
    </source>
</evidence>
<evidence type="ECO:0000256" key="2">
    <source>
        <dbReference type="ARBA" id="ARBA00023134"/>
    </source>
</evidence>
<reference evidence="3" key="1">
    <citation type="journal article" date="2020" name="Fungal Divers.">
        <title>Resolving the Mortierellaceae phylogeny through synthesis of multi-gene phylogenetics and phylogenomics.</title>
        <authorList>
            <person name="Vandepol N."/>
            <person name="Liber J."/>
            <person name="Desiro A."/>
            <person name="Na H."/>
            <person name="Kennedy M."/>
            <person name="Barry K."/>
            <person name="Grigoriev I.V."/>
            <person name="Miller A.N."/>
            <person name="O'Donnell K."/>
            <person name="Stajich J.E."/>
            <person name="Bonito G."/>
        </authorList>
    </citation>
    <scope>NUCLEOTIDE SEQUENCE</scope>
    <source>
        <strain evidence="3">MES-2147</strain>
    </source>
</reference>
<dbReference type="PANTHER" id="PTHR11711">
    <property type="entry name" value="ADP RIBOSYLATION FACTOR-RELATED"/>
    <property type="match status" value="1"/>
</dbReference>